<dbReference type="Gene3D" id="2.60.40.10">
    <property type="entry name" value="Immunoglobulins"/>
    <property type="match status" value="1"/>
</dbReference>
<dbReference type="NCBIfam" id="TIGR01451">
    <property type="entry name" value="B_ant_repeat"/>
    <property type="match status" value="33"/>
</dbReference>
<dbReference type="Gene3D" id="2.60.40.1170">
    <property type="entry name" value="Mu homology domain, subdomain B"/>
    <property type="match status" value="2"/>
</dbReference>
<dbReference type="PROSITE" id="PS00018">
    <property type="entry name" value="EF_HAND_1"/>
    <property type="match status" value="2"/>
</dbReference>
<dbReference type="Pfam" id="PF26628">
    <property type="entry name" value="DUF8202"/>
    <property type="match status" value="1"/>
</dbReference>
<evidence type="ECO:0000313" key="3">
    <source>
        <dbReference type="EMBL" id="KOY51811.1"/>
    </source>
</evidence>
<dbReference type="Proteomes" id="UP000037716">
    <property type="component" value="Unassembled WGS sequence"/>
</dbReference>
<dbReference type="InterPro" id="IPR018247">
    <property type="entry name" value="EF_Hand_1_Ca_BS"/>
</dbReference>
<dbReference type="NCBIfam" id="TIGR04131">
    <property type="entry name" value="Bac_Flav_CTERM"/>
    <property type="match status" value="1"/>
</dbReference>
<dbReference type="SMART" id="SM00710">
    <property type="entry name" value="PbH1"/>
    <property type="match status" value="13"/>
</dbReference>
<name>A0A0M9CFV9_9FLAO</name>
<dbReference type="SUPFAM" id="SSF103647">
    <property type="entry name" value="TSP type-3 repeat"/>
    <property type="match status" value="1"/>
</dbReference>
<feature type="compositionally biased region" description="Polar residues" evidence="1">
    <location>
        <begin position="2471"/>
        <end position="2484"/>
    </location>
</feature>
<dbReference type="Pfam" id="PF01345">
    <property type="entry name" value="DUF11"/>
    <property type="match status" value="34"/>
</dbReference>
<dbReference type="Pfam" id="PF13585">
    <property type="entry name" value="CHU_C"/>
    <property type="match status" value="1"/>
</dbReference>
<dbReference type="EMBL" id="LGBR01000001">
    <property type="protein sequence ID" value="KOY51811.1"/>
    <property type="molecule type" value="Genomic_DNA"/>
</dbReference>
<dbReference type="InterPro" id="IPR001434">
    <property type="entry name" value="OmcB-like_DUF11"/>
</dbReference>
<organism evidence="3 5">
    <name type="scientific">Polaribacter dokdonensis DSW-5</name>
    <dbReference type="NCBI Taxonomy" id="1300348"/>
    <lineage>
        <taxon>Bacteria</taxon>
        <taxon>Pseudomonadati</taxon>
        <taxon>Bacteroidota</taxon>
        <taxon>Flavobacteriia</taxon>
        <taxon>Flavobacteriales</taxon>
        <taxon>Flavobacteriaceae</taxon>
    </lineage>
</organism>
<dbReference type="InterPro" id="IPR026341">
    <property type="entry name" value="T9SS_type_B"/>
</dbReference>
<dbReference type="InterPro" id="IPR003961">
    <property type="entry name" value="FN3_dom"/>
</dbReference>
<evidence type="ECO:0000313" key="6">
    <source>
        <dbReference type="Proteomes" id="UP000183071"/>
    </source>
</evidence>
<gene>
    <name evidence="3" type="ORF">I602_1371</name>
    <name evidence="4" type="ORF">SAMN05444353_0399</name>
</gene>
<dbReference type="PANTHER" id="PTHR34819:SF3">
    <property type="entry name" value="CELL SURFACE PROTEIN"/>
    <property type="match status" value="1"/>
</dbReference>
<protein>
    <submittedName>
        <fullName evidence="3">CHU_C multi-domain protein</fullName>
    </submittedName>
    <submittedName>
        <fullName evidence="4">Conserved repeat domain-containing protein/gliding motility-associated C-terminal domain-containing protein/fimbrial isopeptide formation D2 domain-containing protein</fullName>
    </submittedName>
</protein>
<sequence length="6863" mass="707733">MIYNYLQSILLNIKKLTFLILLGSPVLMSQNLIHNFEFNNNFNDSEGTSVSLTTTNVSSSNFQTGPNAWSWSQASSPGGGLILSTDQLTDPESYSIGFRISYQNTGNPDGSTKSYKKILSFKGETDDNGLYFNHQNLQFFPFGANASVTYTPNVFYDFVLTRTAAKEIKVFIVETNGTVTEVYSETDTSDSSVPRLVGGNREFIFFKNDNVGSEHTPGGIVRGIRLWDGPLSQSQIGAALSSVTTSDATNLSASSATLNGEVNPQGTNSNFVFEYGLTTSYGQTIASTPSSSSASASVDVTANLTGLLPGTLYHYRLKSTNTAGSAFGSDKTFTTSAAGGVPGANLWLKVNEGVTSSGSTLTNWTDQTGKNSFTVSGTPQIETGALNFNPVVQFNNTVVASIPTDRLDGNNSIVITESFAVYKHPAVLSQGAVLGGQTAGSNSGLGFYYGLISNTLFTDGKNNVNKFSNANQNTHFSISNLDLSPNPDNALVDGASSLVSPFTAGSVDFGSISLVPMIGGTNNGTTGAAINNFTGKLAEIITFPSSLSSAEKLKIQSYLAVKYGITLDSSLGNYVNSSGTSIWNNNSYWNDVFGIGKDDTSGLSQQKSNSINTGTGNGTGQNGKGNIIVGNSSSLDDGDFLMIGHDNAALTEERVDLPTSEDGKIRLRREWKVKHTGNAGKVDLTFDLQGICLSGVLNTDYALLIDEDGNGDFTNGSVSVITPTALSSGVLVFSGVTLNDNVVFTFAGTPARLRFTSVVGSDSQTKCENTPITDITYKGTNLSGATVTGLPAGVTASFNNVSQILTISGSATATGTFNYTINTTSSQCSTAPTLSGTITITENETVSAPSATPTVQKNVSIVPITHTTTGATGIGSPTGLPIGVTASWAANTLTISGTPTKNGVYNYSIPINGTCGSTTATGTITVSDTLDSDGDGVIDSKDLDADNDGILDTEEGFAAVTPSRPLSTYSETVRTVAANGPSISNPTNGYIVTDKSTPGVFAFEAVSRSESGSGGGIGTISYVDIDVDFAPREYVNNVQVSFKIGSASDPNGRGYFDEGFYIEINGVVVVNFNYLQYNTNTAFNNKFDVDGGGWAPWNGEGNPELILDLQGGTVKLLADTKTGGREDALPLITNSKPNPMPAIDFEKGVSIGTAFNNQDGPGGIGIQTLNFSADVRTHRDTDGNGIFDYLETDIDNDGCSDVDEAYGAGTDTNGNGQFGNTPTLANNGVNANGLVIAAGISPSTRAYQKSPLDSNSDGIKDYLQVSKEVVSITTQPSNTAVTITDVATFSVTPQLQGTGLDPAYQWQEDPGTGTFADITNGGLYSGATTATLSVTNPLSDKNGYKYRCIVSPVANVCLTPQTSDAATLTVNKHPIVLVDDTYTVSQLSSTTSSVTLPTSIIANDTFLGALPIINGASKTTTLTQAGASITGFTLETTTGNINVDNTVTPGTYTLSYTLCEDADPTNCQTATITITVILDTDFDGVADINDLDDDNDGILDTEEGTKITTVGTAFNSGSGTGNVTGTLSSLSGSIVYDIDFKNSGNSANGGIGNASEFFNNGTEISCAANTIGEDNTFTFNPQGSAKLSDLEEVTIDVSYVQDGMTLTFNQPLTNFTLKSGTTGTISANGRTVNITSGSNLADAGFTAKLISVFSNPFIINGVKSTSSDTFTVKVAASIIDRPDLDSDGVTNSLDIDSDGDSCNDVVEAYGANSDPDNDGIYGTGKPTVDANGLVIAAGVTGSVYTSLPGDIDNNGTKDFLQSSVTAQSIKTNPNATYTIDSGDNTTISADLNTIGSGTQPTLQWQLKDSGTTSWSNITNNSTYSGANTLNLTITSARFPLNNTLYRLQVSNPSVICGSTFESSSTKLVVNPDPIVANDDTISASENNPQVLIATILSNDLLNTVVINNADVNITTIGTLPSGITLDLSTGELATDGTAPIGVYTFDYQICETVDPTNCTTATISITILKDTDGDLVADINDLDDDNDGVLDVNEVCATGTYTYVNPNQIDGTVDGSNFTLTGVRNNGAPWTSADVTTANFSSPSSFFSPSSNALPAVVYGGGTGGRGSFTLTGGETRIIRFHIGQLAANTLTFSEPFRIITTGNAALSSATNTTLKGVSVSGGDANGTIEFLNPINSVSWSTTTVGPSPNEGDGFFLAVLACDVDTDSDGVINSLDTDSDNDGCNDVNEVYGANTDADNNGKFGSGNPTVDTNGLVIAAGVTSSDYSTLPSDNDSNGINDFLQASKSVSGFTVQPKDHLSNTNRSVTFSATPTVSGSGTEPIYQWQVNDGGVSTWVDLTDNTFYAGSTTANLVVTPNNSTFNSNQYRVVVSTPSYVCDSDVTSDAAVLSIISNIINANNDGVEVVEKVANSAIVNVLTNDILNSTVALISEVTLSQISTSNAGISLDISNGNVTISSTVTAGIYFLEYSICENADPTNCSNGIVTIVVQKDTDGDQIPDQTDPDIDNDGNPNSTDPNVNLPTANDDTATAKVGQATEVDILVNDDFLAGTNTTITQSGGTAVGTVSFDNLTGKLTYTPTAAEAGKTVTVIYNVTNTPTSVSKTATVTLTIDNESDLSIALSVNNNAPNVGDNVVFTITITNAGPSNATNVDASALLPSGYTYISTIVSQGTYNPVSGNWFVGSVTNTNPETIAITASVNASGTYSFPAEITFADQTDPDSTPGNGNTSEDDYSSITVTPVAQANLVTVLTVNNTTPNENEEVTYQIKVTNNGPSAATNVQVNSATIPAGITYISDDGSGDYNSASGIWSIGNLASGNSVTLHIVGRVDSGESGNTINQTIATTATENDTTTAGDVLSADLTVNQATLTTTIVVDNTTPNEGDTVKYTINISNSGPNSATGIALTSILPSGLTYVSDNGSGSYNSATGIWNPSAIAASTSATLEITATVNSGTSGSTISNTVSKIVSDQSATNTLPSASADITVKSINLVTTISVDNSSPNEGGTIKYTITITNSGTDDATNVVLNNSLPTGVTYVSDNGSGAYNASTGVWTVGNIIATSTTSLEITATIDNGTAGNHIDNTISSVTATETDATAVGDVLTASITVTSSNLITVVAIPNSTPNVNDTFSYTITVTNNGPGNATGVSLTSLVPAGLTFTSGAATVGSYNNTSGVWTIGDIAKSASATLTVNTTVNSNQGNVTNTITSTAATGNQTDATTSGDVLSQTFTPTSANLITVFSVNNPTPNEGDQVIFTVQVRNAGPSDETNVAITTDSWPISGLTYVSDDSVGAYDSNTGVWTIGNIANGTIATLKITASVNSATGGNNYIFKANNPASGDQTDLITTGDNLSTSVTIQQAKLTTSIFANNTSPNVGGTVIYTVTVTNNGPSTDNNVSLTSLIPTGLTLVSNIPSQGTYNSGSGLWSIGSLANGDSETLQLTTTVNSGTGGSSITSSTTAAVGDHTDTSVSNLNLTATINITSANLITVKTVNNPVPDEGDAVIYSINVTNNGPNDETNVSLIDQLPSGVTFVSASASTGTYDETTGVWSIGNITNGDTETLSISATVDAGTGGQTITNTISQTAEGDQADPTNVGDVLSAVISVSLSDIVTILTVDKTSPNIGDTVTYTIDVTNKGINDDTNVSLTTDIIGNITGLTFVSDDAGADYDETSGVWTIGGILTGETKTLNIVATVGNNTGGSAITFNTSAANGDQADPTTNGDVLSAILNVTSANLVTTVSIDNSNPNVGDTVKYTINVVNNGPNDETNVTLQDQLPAGITFVSSNTSNGSYSNTTGVWTIDSIPKFNTVSLEIFATIDNGTNGQTITNTISQTATGDQADPTTAGDNLSSTLTVSSANLITIISVDNPTPNEGDAIIYSIVVTNNGPNDESSVSLTSLLPNNINFNSSIPAQGTYNSTSGLWDIGNLTSGSSTTLSIIGTVASGASLNNPITTTTTAAKGNVADTNTAGDVLSVVINVTQSDLITSISVDNPTPNEGDTIKYTISVTNNGPNNETNASLNTILPTGLTYVSDSGSGAYNNSSGLWSIGNIAKNTTTTLEITATVNSGTGGTSITKTTTAATGDQADPNTTTDVLSSTINIGNFADVVLSKTVNNSNPNIGDTIVYAISVTNNGPANATNVVITDVLPSGLTFVSEIAGSGVWSANNSTWTLATLPAGETRNLTITASVNTDQGGNTIINTISNTQDQVDSNATPDDISESITVTSVDLFATKTVNNTLPNEGDIVTYSITVTNNTGSSNATNVAITDVLPVGVTYVNSNATNGSYNQGSGLWTIGDLSSGSSALLIIEAQVNVGTLGTTIINTASTLVSDQADNNTTADDLSESITVTSTDLVTTKIVNTSNPTEGEDIIYTITVINNAGNNATNVSLIDRLPNGVTYKSDDTGTYNTTSGIWTIGDLVAGASETLNITATVNAGTANTSITNTTTAATADQADPTTVGDSLAATINVVSADLVTTNAVNVTEANVGDSVIYTITVTNNGPSSANSITLIDQLPTGVTYVSDNSSGTYNNTSGTWTIGNLLNSESKVLEITATVNASAAGKTVTNVISQEAQGAEVDPTTANDNLVASFNVISNDLVTSLSVDKTNPNEGDAIVYTLTIANNGPSNASGVTITDNLPVGVSYTSHSTSEGSFNSGSGVWTIGTIAKGSVATLNISATVNATTGGTTITNTTNTATANNLDPDITNNSDSVTITIGNDADIVLTTSVDNASPNIGDTVTFIVTATNNGPTEVQNLIVENTIPSGLTISSASPSNGTFSTPNWTIGSLASGTTETLTIEATVDAGSAGKTFTSLVSNTQNQIDSNITTDDLSASLTVQSANLITTKSVNVTTPNENDVITYTISVTNDGPSDATGVSLTDILPTDVTYVSDDSSGSFNHASGIWTIGNLANGATISLNINATVNSGTSGSSIVNVTSRATADQTDLVTSGDDLDASFTVASSELVTQISVDNATPNEGDIVTYSILVNNQGVNNTTGINLTAFLPNEISLTSFTAPAGTAYNQGSGLWSIGDLATNTSKTLIIKGQVNIGTGGTSITSTTSEAIGDQTDPNIIPDILSVTVTVENSSDIEITKTVNNNNPNEGDTIIYTITATNKSGAEVTNFVLTDALPNGLTFGNVTTSSGIWSAPNWSIPKLSVNDPQTLIVEAIVDSGTGGLSLTNNVTHTQNQTDTNISVDDLTETVTITSSDLVTIKTVDNANPNEGDTVNYTIVVTNNGGSDATNINLLDNLPTGITYVSHTTTSGSYNRGSGLWDGFNLANGNTATLSITATVNSGTGNSTITNTTTRAQADQSDPTTNGDVLSAALTVTSTNLVTVKTVDNTEPNEGDIIVYTIEVTNNGPSDATNVSLTDVLPNGVTYVSDDSSGNYNVASGVWTIGTINSSSTETLNISASVDAGTGANQNPITNTTTAAIGDQSDATTAGDVLSATINVNSVDLVTVKSVDNNSPNINETIKYYISVSNSGPNSATNVSLTDVLPSGVTYVSDNAAGAYDINTGVWTIGTVADGQTKILEITATVDSDQGGNTITNTTTLAIGDEADSDNSTDVLTASINVTSSNLITKKSITTSSGNGTSFEGEVITYTISVLNNGSSTATNVSLTDVLPVGVTYVTHTSTNGIYNSGSGNWLIGDINNNETAFLNITASVDVGQAGNTITNTVTKAVGDQADPTDVGNELSASIIIDNLADIVISKTVDNNNPNVGDVITFTLIATNKGPARVTNLEITDNLPAGLTFGNAIATKGIWTAPNWAISSLDSGDSAILLLEATVDANTGGQTLINSLTATQDQIDSDATADDLTETITVTSSDLVTTKTVNLNTVNEGDTVVYTILVENNGVSDATNVNLTDVLPTGVTYLSDDSSGTYNPNTGLWILGDLATNTSKTLNITAEVDAGTAGQSITNTTSAAISDQADPTTANDLLAATIIVRSEADIVLTKVVDNANPDEGDIVTYTITATNNGGATATNLVVADNLPSGLSYNQAIVTGGSWNAPNWNIGNLAPGVTETLTLSVLVEPGTLGLTLINTISNTQDQTDTNVTADDLDESITVTSSDLQVIKTVSNNSPNEGDTIVYRITVENNGPTDATGVSIEDVLPTGVTYVGHFANTGNYNQATGLWTIGSLNNGDIVTLTINATVDANTSFNSITNTTTNLTADQADPDTSNNVGSVTIVPGSSIDLSLTKRVLGNNTSPVTGDIVSYEIVVKNDGPNTATGIVVEDLLPSGLQFVRYNSSGIYDATTGEWNVGTLANNDTKILFIEAEVLSSGDYENCAEIIAADQTDSDSTPNNGITTEDDYACAGIVPQVDVDIVISKTVDNSTPNIGDVITYTIQAENNGPATATGLIITDVLPTGLTLVSATPSEGVWTSPNWNVGNLDVGTIETLTLQVRVDANTGGQTIINTISKTQNQTDTDDTTDDLDESITVTSADISVVKTVDNSSPNETDLVVYQIAVTNNGPDTATNVSLVDVLPVGVTYASHTTTTGAFNQSSGLWTIGTINNGDTVILEISATVNTGTTGQTITNTTSNLLADQADLDTTNNIGSVSITPGSVVDVAIVKRVLGTTSPNVGDIINYEISVSNSGPNTATGVEVTDILPTGLRFISYNSSSTYDSATGIWNVGSVSTSDNKVLIIEAEVLSSGDYQNCADVTSINQGDADLTNNESCVTITPTSSADLELNMSVNNNNPLVDTNIIFTLNLTNNGPSNATNVEITDLIPTGYTFISATPSLGNYDSFTGIWSLASVANNTSETLAITVKVLNFGNYVNTAEVTSVTEADPDSTPNNADIDEDDYAEISTISPNITVIIPESFSPNGDNINETFEIPNLHVEYPKFRIEIINRYGDKVFKYSHNGNPNSQPTYWDGTSLNNGILPSATYFYTIYFNDGNRAPKTGWVYLRR</sequence>
<dbReference type="STRING" id="1300348.I602_1371"/>
<dbReference type="InterPro" id="IPR051172">
    <property type="entry name" value="Chlamydia_OmcB"/>
</dbReference>
<feature type="domain" description="Fibronectin type-III" evidence="2">
    <location>
        <begin position="239"/>
        <end position="338"/>
    </location>
</feature>
<evidence type="ECO:0000256" key="1">
    <source>
        <dbReference type="SAM" id="MobiDB-lite"/>
    </source>
</evidence>
<dbReference type="RefSeq" id="WP_053973959.1">
    <property type="nucleotide sequence ID" value="NZ_FNUE01000001.1"/>
</dbReference>
<dbReference type="InterPro" id="IPR058515">
    <property type="entry name" value="DUF8202"/>
</dbReference>
<dbReference type="EMBL" id="FNUE01000001">
    <property type="protein sequence ID" value="SEE02416.1"/>
    <property type="molecule type" value="Genomic_DNA"/>
</dbReference>
<dbReference type="Gene3D" id="2.60.40.3080">
    <property type="match status" value="26"/>
</dbReference>
<evidence type="ECO:0000313" key="4">
    <source>
        <dbReference type="EMBL" id="SEE02416.1"/>
    </source>
</evidence>
<dbReference type="PATRIC" id="fig|1300348.6.peg.1370"/>
<evidence type="ECO:0000313" key="5">
    <source>
        <dbReference type="Proteomes" id="UP000037716"/>
    </source>
</evidence>
<reference evidence="4 6" key="2">
    <citation type="submission" date="2016-10" db="EMBL/GenBank/DDBJ databases">
        <authorList>
            <person name="Varghese N."/>
            <person name="Submissions S."/>
        </authorList>
    </citation>
    <scope>NUCLEOTIDE SEQUENCE [LARGE SCALE GENOMIC DNA]</scope>
    <source>
        <strain evidence="4 6">DSW-5</strain>
    </source>
</reference>
<dbReference type="InterPro" id="IPR028974">
    <property type="entry name" value="TSP_type-3_rpt"/>
</dbReference>
<dbReference type="InterPro" id="IPR006626">
    <property type="entry name" value="PbH1"/>
</dbReference>
<dbReference type="PROSITE" id="PS50853">
    <property type="entry name" value="FN3"/>
    <property type="match status" value="1"/>
</dbReference>
<accession>A0A0M9CFV9</accession>
<keyword evidence="6" id="KW-1185">Reference proteome</keyword>
<dbReference type="PANTHER" id="PTHR34819">
    <property type="entry name" value="LARGE CYSTEINE-RICH PERIPLASMIC PROTEIN OMCB"/>
    <property type="match status" value="1"/>
</dbReference>
<comment type="caution">
    <text evidence="3">The sequence shown here is derived from an EMBL/GenBank/DDBJ whole genome shotgun (WGS) entry which is preliminary data.</text>
</comment>
<reference evidence="3 5" key="1">
    <citation type="submission" date="2015-07" db="EMBL/GenBank/DDBJ databases">
        <title>Genome of Polaribacter dokdonenesis DSW-5, isolated from seawater off Dokdo in Korea.</title>
        <authorList>
            <person name="Yoon K."/>
            <person name="Song J.Y."/>
            <person name="Kim J.F."/>
        </authorList>
    </citation>
    <scope>NUCLEOTIDE SEQUENCE [LARGE SCALE GENOMIC DNA]</scope>
    <source>
        <strain evidence="3 5">DSW-5</strain>
    </source>
</reference>
<evidence type="ECO:0000259" key="2">
    <source>
        <dbReference type="PROSITE" id="PS50853"/>
    </source>
</evidence>
<dbReference type="Proteomes" id="UP000183071">
    <property type="component" value="Unassembled WGS sequence"/>
</dbReference>
<dbReference type="GO" id="GO:0005509">
    <property type="term" value="F:calcium ion binding"/>
    <property type="evidence" value="ECO:0007669"/>
    <property type="project" value="InterPro"/>
</dbReference>
<feature type="region of interest" description="Disordered" evidence="1">
    <location>
        <begin position="2451"/>
        <end position="2484"/>
    </location>
</feature>
<dbReference type="InterPro" id="IPR013783">
    <property type="entry name" value="Ig-like_fold"/>
</dbReference>
<proteinExistence type="predicted"/>
<feature type="region of interest" description="Disordered" evidence="1">
    <location>
        <begin position="604"/>
        <end position="623"/>
    </location>
</feature>
<dbReference type="InterPro" id="IPR047589">
    <property type="entry name" value="DUF11_rpt"/>
</dbReference>